<feature type="domain" description="DEAD-box RNA helicase Q" evidence="10">
    <location>
        <begin position="4"/>
        <end position="32"/>
    </location>
</feature>
<dbReference type="RefSeq" id="WP_154306428.1">
    <property type="nucleotide sequence ID" value="NZ_WKKI01000004.1"/>
</dbReference>
<evidence type="ECO:0000259" key="10">
    <source>
        <dbReference type="PROSITE" id="PS51195"/>
    </source>
</evidence>
<dbReference type="InterPro" id="IPR011545">
    <property type="entry name" value="DEAD/DEAH_box_helicase_dom"/>
</dbReference>
<dbReference type="GO" id="GO:0005829">
    <property type="term" value="C:cytosol"/>
    <property type="evidence" value="ECO:0007669"/>
    <property type="project" value="TreeGrafter"/>
</dbReference>
<dbReference type="Pfam" id="PF00270">
    <property type="entry name" value="DEAD"/>
    <property type="match status" value="1"/>
</dbReference>
<evidence type="ECO:0000256" key="6">
    <source>
        <dbReference type="PROSITE-ProRule" id="PRU00552"/>
    </source>
</evidence>
<feature type="domain" description="Helicase C-terminal" evidence="9">
    <location>
        <begin position="240"/>
        <end position="387"/>
    </location>
</feature>
<dbReference type="Pfam" id="PF00271">
    <property type="entry name" value="Helicase_C"/>
    <property type="match status" value="1"/>
</dbReference>
<dbReference type="Gene3D" id="3.40.50.300">
    <property type="entry name" value="P-loop containing nucleotide triphosphate hydrolases"/>
    <property type="match status" value="2"/>
</dbReference>
<dbReference type="AlphaFoldDB" id="A0A7X2LWA9"/>
<dbReference type="InterPro" id="IPR044742">
    <property type="entry name" value="DEAD/DEAH_RhlB"/>
</dbReference>
<dbReference type="GO" id="GO:0006401">
    <property type="term" value="P:RNA catabolic process"/>
    <property type="evidence" value="ECO:0007669"/>
    <property type="project" value="UniProtKB-UniRule"/>
</dbReference>
<keyword evidence="5" id="KW-0346">Stress response</keyword>
<feature type="short sequence motif" description="Q motif" evidence="6">
    <location>
        <begin position="4"/>
        <end position="32"/>
    </location>
</feature>
<dbReference type="InterPro" id="IPR001650">
    <property type="entry name" value="Helicase_C-like"/>
</dbReference>
<dbReference type="PANTHER" id="PTHR47963">
    <property type="entry name" value="DEAD-BOX ATP-DEPENDENT RNA HELICASE 47, MITOCHONDRIAL"/>
    <property type="match status" value="1"/>
</dbReference>
<reference evidence="11 12" key="1">
    <citation type="submission" date="2019-11" db="EMBL/GenBank/DDBJ databases">
        <title>Bacillus lacus genome.</title>
        <authorList>
            <person name="Allen C.J."/>
            <person name="Newman J.D."/>
        </authorList>
    </citation>
    <scope>NUCLEOTIDE SEQUENCE [LARGE SCALE GENOMIC DNA]</scope>
    <source>
        <strain evidence="11 12">KCTC 33946</strain>
    </source>
</reference>
<keyword evidence="3 5" id="KW-0347">Helicase</keyword>
<feature type="region of interest" description="Disordered" evidence="7">
    <location>
        <begin position="382"/>
        <end position="438"/>
    </location>
</feature>
<feature type="domain" description="Helicase ATP-binding" evidence="8">
    <location>
        <begin position="35"/>
        <end position="209"/>
    </location>
</feature>
<evidence type="ECO:0000256" key="4">
    <source>
        <dbReference type="ARBA" id="ARBA00022840"/>
    </source>
</evidence>
<evidence type="ECO:0000256" key="3">
    <source>
        <dbReference type="ARBA" id="ARBA00022806"/>
    </source>
</evidence>
<comment type="subcellular location">
    <subcellularLocation>
        <location evidence="5">Cytoplasm</location>
    </subcellularLocation>
</comment>
<protein>
    <recommendedName>
        <fullName evidence="5">DEAD-box ATP-dependent RNA helicase CshB</fullName>
        <ecNumber evidence="5">3.6.4.13</ecNumber>
    </recommendedName>
</protein>
<evidence type="ECO:0000256" key="2">
    <source>
        <dbReference type="ARBA" id="ARBA00022801"/>
    </source>
</evidence>
<keyword evidence="4 5" id="KW-0067">ATP-binding</keyword>
<evidence type="ECO:0000256" key="7">
    <source>
        <dbReference type="SAM" id="MobiDB-lite"/>
    </source>
</evidence>
<dbReference type="InterPro" id="IPR014001">
    <property type="entry name" value="Helicase_ATP-bd"/>
</dbReference>
<evidence type="ECO:0000259" key="8">
    <source>
        <dbReference type="PROSITE" id="PS51192"/>
    </source>
</evidence>
<feature type="compositionally biased region" description="Basic residues" evidence="7">
    <location>
        <begin position="403"/>
        <end position="418"/>
    </location>
</feature>
<feature type="compositionally biased region" description="Basic residues" evidence="7">
    <location>
        <begin position="426"/>
        <end position="438"/>
    </location>
</feature>
<dbReference type="PANTHER" id="PTHR47963:SF1">
    <property type="entry name" value="DEAD-BOX ATP-DEPENDENT RNA HELICASE CSHB"/>
    <property type="match status" value="1"/>
</dbReference>
<dbReference type="PROSITE" id="PS51194">
    <property type="entry name" value="HELICASE_CTER"/>
    <property type="match status" value="1"/>
</dbReference>
<keyword evidence="5" id="KW-0963">Cytoplasm</keyword>
<dbReference type="GO" id="GO:0016787">
    <property type="term" value="F:hydrolase activity"/>
    <property type="evidence" value="ECO:0007669"/>
    <property type="project" value="UniProtKB-KW"/>
</dbReference>
<dbReference type="EC" id="3.6.4.13" evidence="5"/>
<dbReference type="InterPro" id="IPR027417">
    <property type="entry name" value="P-loop_NTPase"/>
</dbReference>
<comment type="caution">
    <text evidence="11">The sequence shown here is derived from an EMBL/GenBank/DDBJ whole genome shotgun (WGS) entry which is preliminary data.</text>
</comment>
<name>A0A7X2LWA9_9BACI</name>
<dbReference type="InterPro" id="IPR050547">
    <property type="entry name" value="DEAD_box_RNA_helicases"/>
</dbReference>
<dbReference type="PROSITE" id="PS51192">
    <property type="entry name" value="HELICASE_ATP_BIND_1"/>
    <property type="match status" value="1"/>
</dbReference>
<dbReference type="CDD" id="cd00268">
    <property type="entry name" value="DEADc"/>
    <property type="match status" value="1"/>
</dbReference>
<evidence type="ECO:0000256" key="5">
    <source>
        <dbReference type="HAMAP-Rule" id="MF_01494"/>
    </source>
</evidence>
<gene>
    <name evidence="5" type="primary">cshB</name>
    <name evidence="11" type="ORF">GJU40_03750</name>
</gene>
<dbReference type="HAMAP" id="MF_01494">
    <property type="entry name" value="DEAD_helicase_CshB"/>
    <property type="match status" value="1"/>
</dbReference>
<comment type="similarity">
    <text evidence="5">Belongs to the DEAD box helicase family. CshB subfamily.</text>
</comment>
<keyword evidence="12" id="KW-1185">Reference proteome</keyword>
<dbReference type="Proteomes" id="UP000448867">
    <property type="component" value="Unassembled WGS sequence"/>
</dbReference>
<keyword evidence="5" id="KW-0694">RNA-binding</keyword>
<dbReference type="OrthoDB" id="9805696at2"/>
<dbReference type="SUPFAM" id="SSF52540">
    <property type="entry name" value="P-loop containing nucleoside triphosphate hydrolases"/>
    <property type="match status" value="1"/>
</dbReference>
<comment type="function">
    <text evidence="5">Probable DEAD-box RNA helicase. May work in conjunction with the cold shock proteins to ensure proper initiation of transcription at low and optimal temperatures.</text>
</comment>
<proteinExistence type="inferred from homology"/>
<evidence type="ECO:0000256" key="1">
    <source>
        <dbReference type="ARBA" id="ARBA00022741"/>
    </source>
</evidence>
<dbReference type="GO" id="GO:0033592">
    <property type="term" value="F:RNA strand annealing activity"/>
    <property type="evidence" value="ECO:0007669"/>
    <property type="project" value="TreeGrafter"/>
</dbReference>
<feature type="compositionally biased region" description="Basic and acidic residues" evidence="7">
    <location>
        <begin position="392"/>
        <end position="402"/>
    </location>
</feature>
<dbReference type="EMBL" id="WKKI01000004">
    <property type="protein sequence ID" value="MRX71285.1"/>
    <property type="molecule type" value="Genomic_DNA"/>
</dbReference>
<dbReference type="PROSITE" id="PS51195">
    <property type="entry name" value="Q_MOTIF"/>
    <property type="match status" value="1"/>
</dbReference>
<evidence type="ECO:0000259" key="9">
    <source>
        <dbReference type="PROSITE" id="PS51194"/>
    </source>
</evidence>
<organism evidence="11 12">
    <name type="scientific">Metabacillus lacus</name>
    <dbReference type="NCBI Taxonomy" id="1983721"/>
    <lineage>
        <taxon>Bacteria</taxon>
        <taxon>Bacillati</taxon>
        <taxon>Bacillota</taxon>
        <taxon>Bacilli</taxon>
        <taxon>Bacillales</taxon>
        <taxon>Bacillaceae</taxon>
        <taxon>Metabacillus</taxon>
    </lineage>
</organism>
<dbReference type="InterPro" id="IPR014014">
    <property type="entry name" value="RNA_helicase_DEAD_Q_motif"/>
</dbReference>
<comment type="catalytic activity">
    <reaction evidence="5">
        <text>ATP + H2O = ADP + phosphate + H(+)</text>
        <dbReference type="Rhea" id="RHEA:13065"/>
        <dbReference type="ChEBI" id="CHEBI:15377"/>
        <dbReference type="ChEBI" id="CHEBI:15378"/>
        <dbReference type="ChEBI" id="CHEBI:30616"/>
        <dbReference type="ChEBI" id="CHEBI:43474"/>
        <dbReference type="ChEBI" id="CHEBI:456216"/>
        <dbReference type="EC" id="3.6.4.13"/>
    </reaction>
</comment>
<dbReference type="GO" id="GO:0005524">
    <property type="term" value="F:ATP binding"/>
    <property type="evidence" value="ECO:0007669"/>
    <property type="project" value="UniProtKB-UniRule"/>
</dbReference>
<keyword evidence="1 5" id="KW-0547">Nucleotide-binding</keyword>
<dbReference type="GO" id="GO:0005840">
    <property type="term" value="C:ribosome"/>
    <property type="evidence" value="ECO:0007669"/>
    <property type="project" value="TreeGrafter"/>
</dbReference>
<dbReference type="GO" id="GO:0003724">
    <property type="term" value="F:RNA helicase activity"/>
    <property type="evidence" value="ECO:0007669"/>
    <property type="project" value="UniProtKB-UniRule"/>
</dbReference>
<keyword evidence="2 5" id="KW-0378">Hydrolase</keyword>
<accession>A0A7X2LWA9</accession>
<dbReference type="SMART" id="SM00490">
    <property type="entry name" value="HELICc"/>
    <property type="match status" value="1"/>
</dbReference>
<dbReference type="GO" id="GO:0009409">
    <property type="term" value="P:response to cold"/>
    <property type="evidence" value="ECO:0007669"/>
    <property type="project" value="InterPro"/>
</dbReference>
<evidence type="ECO:0000313" key="11">
    <source>
        <dbReference type="EMBL" id="MRX71285.1"/>
    </source>
</evidence>
<dbReference type="InterPro" id="IPR030881">
    <property type="entry name" value="CshB"/>
</dbReference>
<evidence type="ECO:0000313" key="12">
    <source>
        <dbReference type="Proteomes" id="UP000448867"/>
    </source>
</evidence>
<dbReference type="CDD" id="cd18787">
    <property type="entry name" value="SF2_C_DEAD"/>
    <property type="match status" value="1"/>
</dbReference>
<sequence length="438" mass="49801">MPETKFERFSLKPFLIEAIEDLGFYEPTEIQERLLPALLKGESAIGQSQTGTGKTLAYLLPIIEKIDTSIPHVQAVITAPTRELANQIYLEAQKLIKFAPKDQAISAKLFIGGTDKQRAIEKLKQQPNLVIGTPGRINDLIKEQALFVHQVKTLVIDEADLMLDMGFLEDVDQIGSHMPEKLQMLVFSATIPERLKGFLKKYMENPKFTHVAPKQATAAKIEHLLIPLRHRNKVNILHELLKAFNPYLAIVFTNTKKKADEVADALAQKGMKTGRIHGDLSPRERKKVMKQINDLEFQYIVATDLAARGIDIKGISHVINFELPSDLDFYIHRVGRTARAEASGTAATIYDLSDEDSIIRLEKLGISFENRDIVKGEWRKLEDRNSRKKRTRTPDEADETAKRLVRKPKAVKPGYKKKMQQEMDKIKKRQRRLGRKGK</sequence>
<dbReference type="SMART" id="SM00487">
    <property type="entry name" value="DEXDc"/>
    <property type="match status" value="1"/>
</dbReference>